<dbReference type="SUPFAM" id="SSF160467">
    <property type="entry name" value="PH0987 N-terminal domain-like"/>
    <property type="match status" value="1"/>
</dbReference>
<proteinExistence type="predicted"/>
<keyword evidence="6" id="KW-1185">Reference proteome</keyword>
<evidence type="ECO:0000256" key="2">
    <source>
        <dbReference type="ARBA" id="ARBA00022801"/>
    </source>
</evidence>
<evidence type="ECO:0000256" key="1">
    <source>
        <dbReference type="ARBA" id="ARBA00022741"/>
    </source>
</evidence>
<reference evidence="5 6" key="1">
    <citation type="submission" date="2019-09" db="EMBL/GenBank/DDBJ databases">
        <title>Actinomadura physcomitrii sp. nov., a novel actinomycete isolated from moss [Physcomitrium sphaericum (Ludw) Fuernr].</title>
        <authorList>
            <person name="Zhuang X."/>
            <person name="Liu C."/>
        </authorList>
    </citation>
    <scope>NUCLEOTIDE SEQUENCE [LARGE SCALE GENOMIC DNA]</scope>
    <source>
        <strain evidence="5 6">HMC1</strain>
    </source>
</reference>
<dbReference type="EMBL" id="WBMT01000005">
    <property type="protein sequence ID" value="KAB2349505.1"/>
    <property type="molecule type" value="Genomic_DNA"/>
</dbReference>
<dbReference type="Pfam" id="PF02682">
    <property type="entry name" value="CT_C_D"/>
    <property type="match status" value="1"/>
</dbReference>
<evidence type="ECO:0000256" key="3">
    <source>
        <dbReference type="ARBA" id="ARBA00022840"/>
    </source>
</evidence>
<evidence type="ECO:0000259" key="4">
    <source>
        <dbReference type="SMART" id="SM00796"/>
    </source>
</evidence>
<dbReference type="SUPFAM" id="SSF50891">
    <property type="entry name" value="Cyclophilin-like"/>
    <property type="match status" value="1"/>
</dbReference>
<gene>
    <name evidence="5" type="ORF">F8566_12040</name>
</gene>
<dbReference type="Proteomes" id="UP000468735">
    <property type="component" value="Unassembled WGS sequence"/>
</dbReference>
<accession>A0A6H9Z6P9</accession>
<feature type="domain" description="Carboxyltransferase" evidence="4">
    <location>
        <begin position="1"/>
        <end position="188"/>
    </location>
</feature>
<protein>
    <submittedName>
        <fullName evidence="5">Allophanate hydrolase subunit 1</fullName>
    </submittedName>
</protein>
<dbReference type="Gene3D" id="2.40.100.10">
    <property type="entry name" value="Cyclophilin-like"/>
    <property type="match status" value="1"/>
</dbReference>
<dbReference type="RefSeq" id="WP_151560274.1">
    <property type="nucleotide sequence ID" value="NZ_WBMT01000005.1"/>
</dbReference>
<comment type="caution">
    <text evidence="5">The sequence shown here is derived from an EMBL/GenBank/DDBJ whole genome shotgun (WGS) entry which is preliminary data.</text>
</comment>
<dbReference type="SMART" id="SM00796">
    <property type="entry name" value="AHS1"/>
    <property type="match status" value="1"/>
</dbReference>
<keyword evidence="1" id="KW-0547">Nucleotide-binding</keyword>
<dbReference type="InterPro" id="IPR003833">
    <property type="entry name" value="CT_C_D"/>
</dbReference>
<evidence type="ECO:0000313" key="6">
    <source>
        <dbReference type="Proteomes" id="UP000468735"/>
    </source>
</evidence>
<name>A0A6H9Z6P9_9ACTN</name>
<dbReference type="GO" id="GO:0005524">
    <property type="term" value="F:ATP binding"/>
    <property type="evidence" value="ECO:0007669"/>
    <property type="project" value="UniProtKB-KW"/>
</dbReference>
<dbReference type="Gene3D" id="3.30.1360.40">
    <property type="match status" value="1"/>
</dbReference>
<keyword evidence="2 5" id="KW-0378">Hydrolase</keyword>
<sequence length="199" mass="20746">MRILPNGDAALLVELPGLDEMLGLYAALAAAPPPGVVDLVPAARTVTLLLDPGADRAAITTAVRAARGRPSGAASAGTIEIPVVYDGEDLHDVAELTGRTPDDVISAHVTTPWRVAFTGFAPGFGYLIGGDLNVPRRRTPRVRVPAGSVALAGEFTGVYPVDSPGGWQLIGRTNAVLWDLDRDPPALLRPGTQVRFVSA</sequence>
<dbReference type="InterPro" id="IPR010016">
    <property type="entry name" value="PxpB"/>
</dbReference>
<evidence type="ECO:0000313" key="5">
    <source>
        <dbReference type="EMBL" id="KAB2349505.1"/>
    </source>
</evidence>
<dbReference type="PANTHER" id="PTHR34698">
    <property type="entry name" value="5-OXOPROLINASE SUBUNIT B"/>
    <property type="match status" value="1"/>
</dbReference>
<dbReference type="InterPro" id="IPR029000">
    <property type="entry name" value="Cyclophilin-like_dom_sf"/>
</dbReference>
<dbReference type="AlphaFoldDB" id="A0A6H9Z6P9"/>
<dbReference type="OrthoDB" id="9778567at2"/>
<dbReference type="PANTHER" id="PTHR34698:SF2">
    <property type="entry name" value="5-OXOPROLINASE SUBUNIT B"/>
    <property type="match status" value="1"/>
</dbReference>
<organism evidence="5 6">
    <name type="scientific">Actinomadura rudentiformis</name>
    <dbReference type="NCBI Taxonomy" id="359158"/>
    <lineage>
        <taxon>Bacteria</taxon>
        <taxon>Bacillati</taxon>
        <taxon>Actinomycetota</taxon>
        <taxon>Actinomycetes</taxon>
        <taxon>Streptosporangiales</taxon>
        <taxon>Thermomonosporaceae</taxon>
        <taxon>Actinomadura</taxon>
    </lineage>
</organism>
<keyword evidence="3" id="KW-0067">ATP-binding</keyword>
<dbReference type="GO" id="GO:0016787">
    <property type="term" value="F:hydrolase activity"/>
    <property type="evidence" value="ECO:0007669"/>
    <property type="project" value="UniProtKB-KW"/>
</dbReference>